<dbReference type="RefSeq" id="WP_197015108.1">
    <property type="nucleotide sequence ID" value="NZ_BAABES010000023.1"/>
</dbReference>
<keyword evidence="1" id="KW-0732">Signal</keyword>
<dbReference type="SUPFAM" id="SSF56601">
    <property type="entry name" value="beta-lactamase/transpeptidase-like"/>
    <property type="match status" value="1"/>
</dbReference>
<sequence length="391" mass="42054">MRSRKFAVRAGAALAAVTAAAGMVVAVTGQDREATVASAGARTEPDRSEQAGAVLQDRVTKVRAEHKLPGMVGMVRDGDSVRYAAAGHGDMFRRVPADPKAKFRIASNTKAFVATVLLQLEAEGRLSMNDTVDRWLPGLVAANGNDGRKITIRQLLNHTSGIPDYLNDLWISGNYVADINPAQRWDPRTLVKAGTSKRSLAEPGTEYNYSNTGYTLAGMIIQTVTGRHPSAEVRTRIIEPLGLTDTTYPESDPRLYGNWLHGYFTIRDISFSNVQILNAAGAIVSTQADLADFTRALASGRLLAPAQQRQLQQVVSAEKPYGLGVAVMQTRCGTAWTHNGAALGYFSTWFTSPDGKQQAVTAVNRYNLLPSKTDGAVTTAALDAFCALKGK</sequence>
<name>A0A931DSF8_9ACTN</name>
<dbReference type="EC" id="3.4.16.4" evidence="3"/>
<proteinExistence type="predicted"/>
<evidence type="ECO:0000256" key="1">
    <source>
        <dbReference type="SAM" id="SignalP"/>
    </source>
</evidence>
<dbReference type="InterPro" id="IPR001466">
    <property type="entry name" value="Beta-lactam-related"/>
</dbReference>
<feature type="domain" description="Beta-lactamase-related" evidence="2">
    <location>
        <begin position="56"/>
        <end position="371"/>
    </location>
</feature>
<evidence type="ECO:0000313" key="3">
    <source>
        <dbReference type="EMBL" id="MBG6092996.1"/>
    </source>
</evidence>
<dbReference type="Pfam" id="PF00144">
    <property type="entry name" value="Beta-lactamase"/>
    <property type="match status" value="1"/>
</dbReference>
<dbReference type="EMBL" id="JADOUA010000001">
    <property type="protein sequence ID" value="MBG6092996.1"/>
    <property type="molecule type" value="Genomic_DNA"/>
</dbReference>
<keyword evidence="3" id="KW-0121">Carboxypeptidase</keyword>
<dbReference type="Proteomes" id="UP000614047">
    <property type="component" value="Unassembled WGS sequence"/>
</dbReference>
<gene>
    <name evidence="3" type="ORF">IW256_007109</name>
</gene>
<feature type="chain" id="PRO_5038832672" evidence="1">
    <location>
        <begin position="22"/>
        <end position="391"/>
    </location>
</feature>
<dbReference type="AlphaFoldDB" id="A0A931DSF8"/>
<evidence type="ECO:0000259" key="2">
    <source>
        <dbReference type="Pfam" id="PF00144"/>
    </source>
</evidence>
<dbReference type="PANTHER" id="PTHR46825">
    <property type="entry name" value="D-ALANYL-D-ALANINE-CARBOXYPEPTIDASE/ENDOPEPTIDASE AMPH"/>
    <property type="match status" value="1"/>
</dbReference>
<organism evidence="3 4">
    <name type="scientific">Actinomadura viridis</name>
    <dbReference type="NCBI Taxonomy" id="58110"/>
    <lineage>
        <taxon>Bacteria</taxon>
        <taxon>Bacillati</taxon>
        <taxon>Actinomycetota</taxon>
        <taxon>Actinomycetes</taxon>
        <taxon>Streptosporangiales</taxon>
        <taxon>Thermomonosporaceae</taxon>
        <taxon>Actinomadura</taxon>
    </lineage>
</organism>
<comment type="caution">
    <text evidence="3">The sequence shown here is derived from an EMBL/GenBank/DDBJ whole genome shotgun (WGS) entry which is preliminary data.</text>
</comment>
<keyword evidence="3" id="KW-0645">Protease</keyword>
<dbReference type="InterPro" id="IPR050491">
    <property type="entry name" value="AmpC-like"/>
</dbReference>
<feature type="signal peptide" evidence="1">
    <location>
        <begin position="1"/>
        <end position="21"/>
    </location>
</feature>
<dbReference type="GO" id="GO:0009002">
    <property type="term" value="F:serine-type D-Ala-D-Ala carboxypeptidase activity"/>
    <property type="evidence" value="ECO:0007669"/>
    <property type="project" value="UniProtKB-EC"/>
</dbReference>
<dbReference type="InterPro" id="IPR012338">
    <property type="entry name" value="Beta-lactam/transpept-like"/>
</dbReference>
<accession>A0A931DSF8</accession>
<reference evidence="3" key="1">
    <citation type="submission" date="2020-11" db="EMBL/GenBank/DDBJ databases">
        <title>Sequencing the genomes of 1000 actinobacteria strains.</title>
        <authorList>
            <person name="Klenk H.-P."/>
        </authorList>
    </citation>
    <scope>NUCLEOTIDE SEQUENCE</scope>
    <source>
        <strain evidence="3">DSM 43175</strain>
    </source>
</reference>
<keyword evidence="3" id="KW-0378">Hydrolase</keyword>
<protein>
    <submittedName>
        <fullName evidence="3">D-alanyl-D-alanine carboxypeptidase</fullName>
        <ecNumber evidence="3">3.4.16.4</ecNumber>
    </submittedName>
</protein>
<keyword evidence="4" id="KW-1185">Reference proteome</keyword>
<evidence type="ECO:0000313" key="4">
    <source>
        <dbReference type="Proteomes" id="UP000614047"/>
    </source>
</evidence>
<dbReference type="Gene3D" id="3.40.710.10">
    <property type="entry name" value="DD-peptidase/beta-lactamase superfamily"/>
    <property type="match status" value="1"/>
</dbReference>
<dbReference type="PANTHER" id="PTHR46825:SF7">
    <property type="entry name" value="D-ALANYL-D-ALANINE CARBOXYPEPTIDASE"/>
    <property type="match status" value="1"/>
</dbReference>